<dbReference type="EMBL" id="JAHFZB010000022">
    <property type="protein sequence ID" value="KAK6476817.1"/>
    <property type="molecule type" value="Genomic_DNA"/>
</dbReference>
<evidence type="ECO:0000313" key="8">
    <source>
        <dbReference type="EMBL" id="KAK6476817.1"/>
    </source>
</evidence>
<reference evidence="8 9" key="1">
    <citation type="submission" date="2021-05" db="EMBL/GenBank/DDBJ databases">
        <authorList>
            <person name="Zahm M."/>
            <person name="Klopp C."/>
            <person name="Cabau C."/>
            <person name="Kuhl H."/>
            <person name="Suciu R."/>
            <person name="Ciorpac M."/>
            <person name="Holostenco D."/>
            <person name="Gessner J."/>
            <person name="Wuertz S."/>
            <person name="Hohne C."/>
            <person name="Stock M."/>
            <person name="Gislard M."/>
            <person name="Lluch J."/>
            <person name="Milhes M."/>
            <person name="Lampietro C."/>
            <person name="Lopez Roques C."/>
            <person name="Donnadieu C."/>
            <person name="Du K."/>
            <person name="Schartl M."/>
            <person name="Guiguen Y."/>
        </authorList>
    </citation>
    <scope>NUCLEOTIDE SEQUENCE [LARGE SCALE GENOMIC DNA]</scope>
    <source>
        <strain evidence="8">Hh-F2</strain>
        <tissue evidence="8">Blood</tissue>
    </source>
</reference>
<sequence>MTFYNDIYPFYPQQRTPFIFNLSQLIVILVFLVLACSFLVILPGIRGKGRLFWMFRIVLSLFIGVVTVAVNFTSDWATGYIKTNTTYKSFSNATVSAEIGLHVGFDGINVTLKGNPVRQLNETINYNEMFQWTEDYKEDYVKALERGLPNPILYIAEKFTQDSPCGLLFQYKYSGQYASATMWTAFCCWLISNVLFSMPVILYGGYMIVTTGAFIIFSLISFATIHNVPYCTISLGTVSLETVFGGSFWLSLVTGILCILIGGAVILMDVFIPQKLKILFTANEGDEDDDTYITECYLNESFLEKDNVLPLGDVRVSVPVSIKT</sequence>
<evidence type="ECO:0000256" key="7">
    <source>
        <dbReference type="SAM" id="Phobius"/>
    </source>
</evidence>
<feature type="transmembrane region" description="Helical" evidence="7">
    <location>
        <begin position="18"/>
        <end position="41"/>
    </location>
</feature>
<dbReference type="InterPro" id="IPR018469">
    <property type="entry name" value="Dual_oxidase_maturation_fac"/>
</dbReference>
<evidence type="ECO:0000313" key="9">
    <source>
        <dbReference type="Proteomes" id="UP001369086"/>
    </source>
</evidence>
<proteinExistence type="inferred from homology"/>
<keyword evidence="6" id="KW-0325">Glycoprotein</keyword>
<keyword evidence="5 7" id="KW-0472">Membrane</keyword>
<name>A0ABR0YW49_HUSHU</name>
<evidence type="ECO:0000256" key="4">
    <source>
        <dbReference type="ARBA" id="ARBA00022989"/>
    </source>
</evidence>
<feature type="transmembrane region" description="Helical" evidence="7">
    <location>
        <begin position="203"/>
        <end position="228"/>
    </location>
</feature>
<dbReference type="PANTHER" id="PTHR31158">
    <property type="entry name" value="DUAL OXIDASE 2"/>
    <property type="match status" value="1"/>
</dbReference>
<evidence type="ECO:0000256" key="3">
    <source>
        <dbReference type="ARBA" id="ARBA00022692"/>
    </source>
</evidence>
<keyword evidence="3 7" id="KW-0812">Transmembrane</keyword>
<feature type="transmembrane region" description="Helical" evidence="7">
    <location>
        <begin position="248"/>
        <end position="272"/>
    </location>
</feature>
<gene>
    <name evidence="8" type="ORF">HHUSO_G23317</name>
</gene>
<keyword evidence="9" id="KW-1185">Reference proteome</keyword>
<evidence type="ECO:0000256" key="6">
    <source>
        <dbReference type="ARBA" id="ARBA00023180"/>
    </source>
</evidence>
<evidence type="ECO:0000256" key="2">
    <source>
        <dbReference type="ARBA" id="ARBA00009816"/>
    </source>
</evidence>
<dbReference type="Pfam" id="PF10204">
    <property type="entry name" value="DuoxA"/>
    <property type="match status" value="1"/>
</dbReference>
<comment type="subcellular location">
    <subcellularLocation>
        <location evidence="1">Membrane</location>
        <topology evidence="1">Multi-pass membrane protein</topology>
    </subcellularLocation>
</comment>
<evidence type="ECO:0000256" key="1">
    <source>
        <dbReference type="ARBA" id="ARBA00004141"/>
    </source>
</evidence>
<feature type="transmembrane region" description="Helical" evidence="7">
    <location>
        <begin position="53"/>
        <end position="72"/>
    </location>
</feature>
<feature type="transmembrane region" description="Helical" evidence="7">
    <location>
        <begin position="177"/>
        <end position="196"/>
    </location>
</feature>
<dbReference type="Proteomes" id="UP001369086">
    <property type="component" value="Unassembled WGS sequence"/>
</dbReference>
<dbReference type="PANTHER" id="PTHR31158:SF1">
    <property type="entry name" value="DOXA1 FACTOR-RELATED"/>
    <property type="match status" value="1"/>
</dbReference>
<evidence type="ECO:0000256" key="5">
    <source>
        <dbReference type="ARBA" id="ARBA00023136"/>
    </source>
</evidence>
<keyword evidence="4 7" id="KW-1133">Transmembrane helix</keyword>
<comment type="similarity">
    <text evidence="2">Belongs to the DUOXA family.</text>
</comment>
<comment type="caution">
    <text evidence="8">The sequence shown here is derived from an EMBL/GenBank/DDBJ whole genome shotgun (WGS) entry which is preliminary data.</text>
</comment>
<organism evidence="8 9">
    <name type="scientific">Huso huso</name>
    <name type="common">Beluga</name>
    <name type="synonym">Acipenser huso</name>
    <dbReference type="NCBI Taxonomy" id="61971"/>
    <lineage>
        <taxon>Eukaryota</taxon>
        <taxon>Metazoa</taxon>
        <taxon>Chordata</taxon>
        <taxon>Craniata</taxon>
        <taxon>Vertebrata</taxon>
        <taxon>Euteleostomi</taxon>
        <taxon>Actinopterygii</taxon>
        <taxon>Chondrostei</taxon>
        <taxon>Acipenseriformes</taxon>
        <taxon>Acipenseridae</taxon>
        <taxon>Huso</taxon>
    </lineage>
</organism>
<protein>
    <submittedName>
        <fullName evidence="8">Dual oxidase maturation factor 1-like</fullName>
    </submittedName>
</protein>
<accession>A0ABR0YW49</accession>